<gene>
    <name evidence="2" type="ORF">WICPIJ_006374</name>
</gene>
<comment type="caution">
    <text evidence="2">The sequence shown here is derived from an EMBL/GenBank/DDBJ whole genome shotgun (WGS) entry which is preliminary data.</text>
</comment>
<reference evidence="2" key="2">
    <citation type="submission" date="2021-01" db="EMBL/GenBank/DDBJ databases">
        <authorList>
            <person name="Schikora-Tamarit M.A."/>
        </authorList>
    </citation>
    <scope>NUCLEOTIDE SEQUENCE</scope>
    <source>
        <strain evidence="2">CBS2887</strain>
    </source>
</reference>
<dbReference type="InterPro" id="IPR009291">
    <property type="entry name" value="Vps62"/>
</dbReference>
<keyword evidence="1" id="KW-1133">Transmembrane helix</keyword>
<dbReference type="Proteomes" id="UP000774326">
    <property type="component" value="Unassembled WGS sequence"/>
</dbReference>
<dbReference type="GO" id="GO:0006623">
    <property type="term" value="P:protein targeting to vacuole"/>
    <property type="evidence" value="ECO:0007669"/>
    <property type="project" value="TreeGrafter"/>
</dbReference>
<evidence type="ECO:0000313" key="2">
    <source>
        <dbReference type="EMBL" id="KAH3682660.1"/>
    </source>
</evidence>
<accession>A0A9P8Q445</accession>
<reference evidence="2" key="1">
    <citation type="journal article" date="2021" name="Open Biol.">
        <title>Shared evolutionary footprints suggest mitochondrial oxidative damage underlies multiple complex I losses in fungi.</title>
        <authorList>
            <person name="Schikora-Tamarit M.A."/>
            <person name="Marcet-Houben M."/>
            <person name="Nosek J."/>
            <person name="Gabaldon T."/>
        </authorList>
    </citation>
    <scope>NUCLEOTIDE SEQUENCE</scope>
    <source>
        <strain evidence="2">CBS2887</strain>
    </source>
</reference>
<sequence length="462" mass="53158">MQRFTPRTKLLGTITVFLSLLILIYYLIISTSSTALNHSESDDLNLNFDYFKKFDVEDNELIEYLEGKGLDEGELPPLSSLPLQNHEKTLNPGEVPSYVFEYTPLVYLYTEETYLPYDISKYISHFVLKDEFNNTVTEDFTIDKMAQFTGKNSSKLLLTTLEDTNDPEWLTGESNIPNLSTGKIKDAPAVLVVVDKGNGWVDAYWFYFYSFNLGPFVMGVGPYGNHFGDWEHSLTRFYKGVPVYVWMSAHGGGNAYHYEAMEKFDRGYKRPLIFSSRGTHANYALIGRHSHDLPWGMLSDFTDKGSLWDPAENYLGYTWDGHNLSIIDSESKGQVNYTEQKIDPNWLLFKGKWGNAQLPTWDPRQQWSIFEWKYITGPTGPLTKNLSRLRLCQTKKWFNFFGDPCPPKKFLKGVNKKTGKAEEGAGVCGDLFAWVRPVQLRYLIQLFIWKGWVCTLMDWVLG</sequence>
<dbReference type="Pfam" id="PF06101">
    <property type="entry name" value="Vps62"/>
    <property type="match status" value="1"/>
</dbReference>
<proteinExistence type="predicted"/>
<dbReference type="PANTHER" id="PTHR48220">
    <property type="match status" value="1"/>
</dbReference>
<feature type="transmembrane region" description="Helical" evidence="1">
    <location>
        <begin position="10"/>
        <end position="29"/>
    </location>
</feature>
<dbReference type="GO" id="GO:0000329">
    <property type="term" value="C:fungal-type vacuole membrane"/>
    <property type="evidence" value="ECO:0007669"/>
    <property type="project" value="TreeGrafter"/>
</dbReference>
<dbReference type="OrthoDB" id="188042at2759"/>
<keyword evidence="3" id="KW-1185">Reference proteome</keyword>
<dbReference type="InterPro" id="IPR053102">
    <property type="entry name" value="VPS_Associated"/>
</dbReference>
<dbReference type="PANTHER" id="PTHR48220:SF1">
    <property type="entry name" value="VACUOLAR PROTEIN SORTING-ASSOCIATED PROTEIN 62-RELATED"/>
    <property type="match status" value="1"/>
</dbReference>
<name>A0A9P8Q445_WICPI</name>
<keyword evidence="1" id="KW-0472">Membrane</keyword>
<protein>
    <recommendedName>
        <fullName evidence="4">Vacuolar protein sorting-associated protein 62</fullName>
    </recommendedName>
</protein>
<keyword evidence="1" id="KW-0812">Transmembrane</keyword>
<evidence type="ECO:0000256" key="1">
    <source>
        <dbReference type="SAM" id="Phobius"/>
    </source>
</evidence>
<dbReference type="AlphaFoldDB" id="A0A9P8Q445"/>
<evidence type="ECO:0008006" key="4">
    <source>
        <dbReference type="Google" id="ProtNLM"/>
    </source>
</evidence>
<dbReference type="EMBL" id="JAEUBG010003517">
    <property type="protein sequence ID" value="KAH3682660.1"/>
    <property type="molecule type" value="Genomic_DNA"/>
</dbReference>
<organism evidence="2 3">
    <name type="scientific">Wickerhamomyces pijperi</name>
    <name type="common">Yeast</name>
    <name type="synonym">Pichia pijperi</name>
    <dbReference type="NCBI Taxonomy" id="599730"/>
    <lineage>
        <taxon>Eukaryota</taxon>
        <taxon>Fungi</taxon>
        <taxon>Dikarya</taxon>
        <taxon>Ascomycota</taxon>
        <taxon>Saccharomycotina</taxon>
        <taxon>Saccharomycetes</taxon>
        <taxon>Phaffomycetales</taxon>
        <taxon>Wickerhamomycetaceae</taxon>
        <taxon>Wickerhamomyces</taxon>
    </lineage>
</organism>
<evidence type="ECO:0000313" key="3">
    <source>
        <dbReference type="Proteomes" id="UP000774326"/>
    </source>
</evidence>